<feature type="region of interest" description="Disordered" evidence="1">
    <location>
        <begin position="1"/>
        <end position="25"/>
    </location>
</feature>
<dbReference type="AlphaFoldDB" id="A0A7J7QUP9"/>
<evidence type="ECO:0000313" key="3">
    <source>
        <dbReference type="Proteomes" id="UP000558488"/>
    </source>
</evidence>
<evidence type="ECO:0000256" key="1">
    <source>
        <dbReference type="SAM" id="MobiDB-lite"/>
    </source>
</evidence>
<gene>
    <name evidence="2" type="ORF">mPipKuh1_008355</name>
</gene>
<feature type="compositionally biased region" description="Polar residues" evidence="1">
    <location>
        <begin position="1"/>
        <end position="19"/>
    </location>
</feature>
<name>A0A7J7QUP9_PIPKU</name>
<organism evidence="2 3">
    <name type="scientific">Pipistrellus kuhlii</name>
    <name type="common">Kuhl's pipistrelle</name>
    <dbReference type="NCBI Taxonomy" id="59472"/>
    <lineage>
        <taxon>Eukaryota</taxon>
        <taxon>Metazoa</taxon>
        <taxon>Chordata</taxon>
        <taxon>Craniata</taxon>
        <taxon>Vertebrata</taxon>
        <taxon>Euteleostomi</taxon>
        <taxon>Mammalia</taxon>
        <taxon>Eutheria</taxon>
        <taxon>Laurasiatheria</taxon>
        <taxon>Chiroptera</taxon>
        <taxon>Yangochiroptera</taxon>
        <taxon>Vespertilionidae</taxon>
        <taxon>Pipistrellus</taxon>
    </lineage>
</organism>
<reference evidence="2 3" key="1">
    <citation type="journal article" date="2020" name="Nature">
        <title>Six reference-quality genomes reveal evolution of bat adaptations.</title>
        <authorList>
            <person name="Jebb D."/>
            <person name="Huang Z."/>
            <person name="Pippel M."/>
            <person name="Hughes G.M."/>
            <person name="Lavrichenko K."/>
            <person name="Devanna P."/>
            <person name="Winkler S."/>
            <person name="Jermiin L.S."/>
            <person name="Skirmuntt E.C."/>
            <person name="Katzourakis A."/>
            <person name="Burkitt-Gray L."/>
            <person name="Ray D.A."/>
            <person name="Sullivan K.A.M."/>
            <person name="Roscito J.G."/>
            <person name="Kirilenko B.M."/>
            <person name="Davalos L.M."/>
            <person name="Corthals A.P."/>
            <person name="Power M.L."/>
            <person name="Jones G."/>
            <person name="Ransome R.D."/>
            <person name="Dechmann D.K.N."/>
            <person name="Locatelli A.G."/>
            <person name="Puechmaille S.J."/>
            <person name="Fedrigo O."/>
            <person name="Jarvis E.D."/>
            <person name="Hiller M."/>
            <person name="Vernes S.C."/>
            <person name="Myers E.W."/>
            <person name="Teeling E.C."/>
        </authorList>
    </citation>
    <scope>NUCLEOTIDE SEQUENCE [LARGE SCALE GENOMIC DNA]</scope>
    <source>
        <strain evidence="2">MPipKuh1</strain>
        <tissue evidence="2">Flight muscle</tissue>
    </source>
</reference>
<evidence type="ECO:0000313" key="2">
    <source>
        <dbReference type="EMBL" id="KAF6267533.1"/>
    </source>
</evidence>
<comment type="caution">
    <text evidence="2">The sequence shown here is derived from an EMBL/GenBank/DDBJ whole genome shotgun (WGS) entry which is preliminary data.</text>
</comment>
<protein>
    <submittedName>
        <fullName evidence="2">Uncharacterized protein</fullName>
    </submittedName>
</protein>
<dbReference type="EMBL" id="JACAGB010000138">
    <property type="protein sequence ID" value="KAF6267533.1"/>
    <property type="molecule type" value="Genomic_DNA"/>
</dbReference>
<keyword evidence="3" id="KW-1185">Reference proteome</keyword>
<dbReference type="Proteomes" id="UP000558488">
    <property type="component" value="Unassembled WGS sequence"/>
</dbReference>
<accession>A0A7J7QUP9</accession>
<proteinExistence type="predicted"/>
<sequence>MRGFMSLQSAHTRTQTNTHLPRPVRLSGSGSLMVLGIADKPPYVTPRLRDPQGRSGSRVQCNKQKSLFHASMGYVPLMLAAWRKRVNFAQTRGFTRVGGDVTASANPDWAGSNYKMEDNSALPHSRVRSSSFPRPALSFINNNNTNLYYISSQFAIT</sequence>